<accession>A0A067TCV4</accession>
<dbReference type="STRING" id="685588.A0A067TCV4"/>
<dbReference type="HOGENOM" id="CLU_013929_16_0_1"/>
<sequence>MRYRLRNDNLELVTVIECVSAAGVLAPTSFVLKEGKLKLIRLTSTTDHRFDFFRVAFSPNGWTDGELCEQWFLKTFIPVAESCRVSDKPIIL</sequence>
<protein>
    <recommendedName>
        <fullName evidence="3">DDE-1 domain-containing protein</fullName>
    </recommendedName>
</protein>
<keyword evidence="2" id="KW-1185">Reference proteome</keyword>
<evidence type="ECO:0000313" key="2">
    <source>
        <dbReference type="Proteomes" id="UP000027222"/>
    </source>
</evidence>
<dbReference type="AlphaFoldDB" id="A0A067TCV4"/>
<dbReference type="OrthoDB" id="3265672at2759"/>
<dbReference type="Proteomes" id="UP000027222">
    <property type="component" value="Unassembled WGS sequence"/>
</dbReference>
<gene>
    <name evidence="1" type="ORF">GALMADRAFT_16906</name>
</gene>
<organism evidence="1 2">
    <name type="scientific">Galerina marginata (strain CBS 339.88)</name>
    <dbReference type="NCBI Taxonomy" id="685588"/>
    <lineage>
        <taxon>Eukaryota</taxon>
        <taxon>Fungi</taxon>
        <taxon>Dikarya</taxon>
        <taxon>Basidiomycota</taxon>
        <taxon>Agaricomycotina</taxon>
        <taxon>Agaricomycetes</taxon>
        <taxon>Agaricomycetidae</taxon>
        <taxon>Agaricales</taxon>
        <taxon>Agaricineae</taxon>
        <taxon>Strophariaceae</taxon>
        <taxon>Galerina</taxon>
    </lineage>
</organism>
<evidence type="ECO:0000313" key="1">
    <source>
        <dbReference type="EMBL" id="KDR76823.1"/>
    </source>
</evidence>
<evidence type="ECO:0008006" key="3">
    <source>
        <dbReference type="Google" id="ProtNLM"/>
    </source>
</evidence>
<dbReference type="EMBL" id="KL142378">
    <property type="protein sequence ID" value="KDR76823.1"/>
    <property type="molecule type" value="Genomic_DNA"/>
</dbReference>
<reference evidence="2" key="1">
    <citation type="journal article" date="2014" name="Proc. Natl. Acad. Sci. U.S.A.">
        <title>Extensive sampling of basidiomycete genomes demonstrates inadequacy of the white-rot/brown-rot paradigm for wood decay fungi.</title>
        <authorList>
            <person name="Riley R."/>
            <person name="Salamov A.A."/>
            <person name="Brown D.W."/>
            <person name="Nagy L.G."/>
            <person name="Floudas D."/>
            <person name="Held B.W."/>
            <person name="Levasseur A."/>
            <person name="Lombard V."/>
            <person name="Morin E."/>
            <person name="Otillar R."/>
            <person name="Lindquist E.A."/>
            <person name="Sun H."/>
            <person name="LaButti K.M."/>
            <person name="Schmutz J."/>
            <person name="Jabbour D."/>
            <person name="Luo H."/>
            <person name="Baker S.E."/>
            <person name="Pisabarro A.G."/>
            <person name="Walton J.D."/>
            <person name="Blanchette R.A."/>
            <person name="Henrissat B."/>
            <person name="Martin F."/>
            <person name="Cullen D."/>
            <person name="Hibbett D.S."/>
            <person name="Grigoriev I.V."/>
        </authorList>
    </citation>
    <scope>NUCLEOTIDE SEQUENCE [LARGE SCALE GENOMIC DNA]</scope>
    <source>
        <strain evidence="2">CBS 339.88</strain>
    </source>
</reference>
<name>A0A067TCV4_GALM3</name>
<feature type="non-terminal residue" evidence="1">
    <location>
        <position position="92"/>
    </location>
</feature>
<proteinExistence type="predicted"/>